<evidence type="ECO:0000256" key="1">
    <source>
        <dbReference type="SAM" id="MobiDB-lite"/>
    </source>
</evidence>
<dbReference type="InterPro" id="IPR052055">
    <property type="entry name" value="Hepadnavirus_pol/RT"/>
</dbReference>
<keyword evidence="3" id="KW-1185">Reference proteome</keyword>
<accession>A0A8H5M0Z7</accession>
<feature type="region of interest" description="Disordered" evidence="1">
    <location>
        <begin position="278"/>
        <end position="403"/>
    </location>
</feature>
<sequence>MALRRSTRATSARPRPAQSAFRDSSPAHEPDTDHPVSLGDESDREPARGDASDSSEDDSGPSDSSGDRRPLQFVPLGRDPAPAPSTSGHAIIPQPNLIPNVTRTKPSAAPGAPTASSSRTAVASAITAPVPSAPAIASSICALPRITLHTAPAPTSPSTRPTPSTAVTNTATASSRLPAFSEEQVHDAHSFVRSVLTGAPAAPASSVPAASSVPVPLPTTGSLAPATSGHALSSRNSPTKRRVRAGKERARSPPLDQSAVDKVEAALRDAVPIARPQLSSDAVRGLHPLPSRPKGHNTSVSVPRPPAHYSRTFQAPSAAPLHAPSRGHRSDAPRPLASPASFTPEGATQRSHARTSFATPHHSVHRSGSVPARPALITPAQSAPRSEHRSGSNAASSRGRSERLLGESELEGILYKYGQQLLRETGVLPRSPGPGPRSTSGAYSGPSGPSGGPYFNRFGDHSGPALPFAFPVQRSFDRFGDRAFNTSDVPPSGPTPGGPPPIPHAEQYRSSFARRDPPNAYFRPPESNLQQDPYFHSGAAYQAPGLYHSRDAAYALDPNEIVIPESVISILRNGWWDYIPLDALTNDACHSAAFGSLKPDDTTLGINDRGHITQRSVMIDSRKEKHMDCSTWKQSSDNLLSALRDHLVIFDHQGRPDRSATGSVIASYEIHFKYLKARGDIETNFPSYILYCIFVRRQWLAHRRTGKPDVPLHIFQIEVFSDIERKRMHKRVDTLTAAASGSSAKPFRISQADSSSSSSRSTADRSASKKGDSSSSKAKSTFPYSSDRPLITDSTSAPGPESPSSKAPTINGATPAATSTAGASTALPVALAAKHASITTPARCAALVSTVLNDALRERFLPVSTPLKHWRWTALLSEAGALEEFAEVPKGLQFGFNLGLEDFLLDHTFSPPNHYKSEVHHKFVEHKYAEEIRLGRVSPGYPPQFISDIFGHYRTAPLNVIERTPGKLRITVDHSFPRGNPLTPSINSCIDSKRFQCAWGTFSDCYLLVADAPPGTEACIFDVDAAFRNIPTSPLDRTATALLINGLVHLDGRLNFGLCAAPGIFGSVADAIVRIFLHKGIEALLKWVDDFVFFRYPRLLSDNQTCVFTYDESLVWSIAEDLGWPWAADKFVPFNSVFTYIGFEWSLRDKTVRLPDAKRAKYLLKLSAWSLGDSVSLLATESLIGTLNHITLVVPEGRSHLPALFKFRASFRDTAPWVKHRITASVFAEISWWSHLLSASACSMRIVRPPPPHNIPIFVDASTSWGIGLFVDGKWLAWRLLPGWKTNGRDIGWAEMVAVDLALRAILASGLRDCHLVMRSDNTGVVGALSAGRSRNSEQNHILRHIVSNFQSNTIWLSTLWVSTKENIADAPSRGHFPSRSTLFPFPPALPDYLKSFVAPSVSFHDLPA</sequence>
<feature type="compositionally biased region" description="Polar residues" evidence="1">
    <location>
        <begin position="792"/>
        <end position="808"/>
    </location>
</feature>
<feature type="region of interest" description="Disordered" evidence="1">
    <location>
        <begin position="746"/>
        <end position="819"/>
    </location>
</feature>
<name>A0A8H5M0Z7_9AGAR</name>
<evidence type="ECO:0000313" key="3">
    <source>
        <dbReference type="Proteomes" id="UP000565441"/>
    </source>
</evidence>
<feature type="region of interest" description="Disordered" evidence="1">
    <location>
        <begin position="481"/>
        <end position="506"/>
    </location>
</feature>
<feature type="compositionally biased region" description="Polar residues" evidence="1">
    <location>
        <begin position="346"/>
        <end position="358"/>
    </location>
</feature>
<dbReference type="OrthoDB" id="2678913at2759"/>
<protein>
    <recommendedName>
        <fullName evidence="4">Reverse transcriptase domain-containing protein</fullName>
    </recommendedName>
</protein>
<feature type="compositionally biased region" description="Low complexity" evidence="1">
    <location>
        <begin position="150"/>
        <end position="172"/>
    </location>
</feature>
<feature type="compositionally biased region" description="Low complexity" evidence="1">
    <location>
        <begin position="750"/>
        <end position="761"/>
    </location>
</feature>
<feature type="region of interest" description="Disordered" evidence="1">
    <location>
        <begin position="1"/>
        <end position="124"/>
    </location>
</feature>
<feature type="compositionally biased region" description="Low complexity" evidence="1">
    <location>
        <begin position="104"/>
        <end position="124"/>
    </location>
</feature>
<dbReference type="SUPFAM" id="SSF56672">
    <property type="entry name" value="DNA/RNA polymerases"/>
    <property type="match status" value="1"/>
</dbReference>
<dbReference type="PANTHER" id="PTHR33050:SF7">
    <property type="entry name" value="RIBONUCLEASE H"/>
    <property type="match status" value="1"/>
</dbReference>
<organism evidence="2 3">
    <name type="scientific">Tricholomella constricta</name>
    <dbReference type="NCBI Taxonomy" id="117010"/>
    <lineage>
        <taxon>Eukaryota</taxon>
        <taxon>Fungi</taxon>
        <taxon>Dikarya</taxon>
        <taxon>Basidiomycota</taxon>
        <taxon>Agaricomycotina</taxon>
        <taxon>Agaricomycetes</taxon>
        <taxon>Agaricomycetidae</taxon>
        <taxon>Agaricales</taxon>
        <taxon>Tricholomatineae</taxon>
        <taxon>Lyophyllaceae</taxon>
        <taxon>Tricholomella</taxon>
    </lineage>
</organism>
<evidence type="ECO:0008006" key="4">
    <source>
        <dbReference type="Google" id="ProtNLM"/>
    </source>
</evidence>
<evidence type="ECO:0000313" key="2">
    <source>
        <dbReference type="EMBL" id="KAF5376629.1"/>
    </source>
</evidence>
<dbReference type="Proteomes" id="UP000565441">
    <property type="component" value="Unassembled WGS sequence"/>
</dbReference>
<feature type="region of interest" description="Disordered" evidence="1">
    <location>
        <begin position="426"/>
        <end position="453"/>
    </location>
</feature>
<dbReference type="CDD" id="cd09275">
    <property type="entry name" value="RNase_HI_RT_DIRS1"/>
    <property type="match status" value="1"/>
</dbReference>
<dbReference type="PANTHER" id="PTHR33050">
    <property type="entry name" value="REVERSE TRANSCRIPTASE DOMAIN-CONTAINING PROTEIN"/>
    <property type="match status" value="1"/>
</dbReference>
<feature type="compositionally biased region" description="Basic and acidic residues" evidence="1">
    <location>
        <begin position="25"/>
        <end position="34"/>
    </location>
</feature>
<gene>
    <name evidence="2" type="ORF">D9615_007855</name>
</gene>
<comment type="caution">
    <text evidence="2">The sequence shown here is derived from an EMBL/GenBank/DDBJ whole genome shotgun (WGS) entry which is preliminary data.</text>
</comment>
<feature type="compositionally biased region" description="Low complexity" evidence="1">
    <location>
        <begin position="773"/>
        <end position="786"/>
    </location>
</feature>
<feature type="compositionally biased region" description="Low complexity" evidence="1">
    <location>
        <begin position="436"/>
        <end position="447"/>
    </location>
</feature>
<feature type="region of interest" description="Disordered" evidence="1">
    <location>
        <begin position="149"/>
        <end position="172"/>
    </location>
</feature>
<reference evidence="2 3" key="1">
    <citation type="journal article" date="2020" name="ISME J.">
        <title>Uncovering the hidden diversity of litter-decomposition mechanisms in mushroom-forming fungi.</title>
        <authorList>
            <person name="Floudas D."/>
            <person name="Bentzer J."/>
            <person name="Ahren D."/>
            <person name="Johansson T."/>
            <person name="Persson P."/>
            <person name="Tunlid A."/>
        </authorList>
    </citation>
    <scope>NUCLEOTIDE SEQUENCE [LARGE SCALE GENOMIC DNA]</scope>
    <source>
        <strain evidence="2 3">CBS 661.87</strain>
    </source>
</reference>
<feature type="region of interest" description="Disordered" evidence="1">
    <location>
        <begin position="218"/>
        <end position="260"/>
    </location>
</feature>
<feature type="compositionally biased region" description="Pro residues" evidence="1">
    <location>
        <begin position="491"/>
        <end position="503"/>
    </location>
</feature>
<dbReference type="EMBL" id="JAACJP010000027">
    <property type="protein sequence ID" value="KAF5376629.1"/>
    <property type="molecule type" value="Genomic_DNA"/>
</dbReference>
<proteinExistence type="predicted"/>
<feature type="compositionally biased region" description="Basic and acidic residues" evidence="1">
    <location>
        <begin position="762"/>
        <end position="772"/>
    </location>
</feature>
<dbReference type="InterPro" id="IPR043502">
    <property type="entry name" value="DNA/RNA_pol_sf"/>
</dbReference>
<feature type="compositionally biased region" description="Low complexity" evidence="1">
    <location>
        <begin position="8"/>
        <end position="17"/>
    </location>
</feature>